<feature type="chain" id="PRO_5013022720" evidence="1">
    <location>
        <begin position="29"/>
        <end position="452"/>
    </location>
</feature>
<dbReference type="Proteomes" id="UP000185578">
    <property type="component" value="Unassembled WGS sequence"/>
</dbReference>
<comment type="caution">
    <text evidence="2">The sequence shown here is derived from an EMBL/GenBank/DDBJ whole genome shotgun (WGS) entry which is preliminary data.</text>
</comment>
<gene>
    <name evidence="2" type="ORF">BTN82_18215</name>
</gene>
<dbReference type="Pfam" id="PF07044">
    <property type="entry name" value="DUF1329"/>
    <property type="match status" value="1"/>
</dbReference>
<dbReference type="EMBL" id="MSCT01000016">
    <property type="protein sequence ID" value="OLF53201.1"/>
    <property type="molecule type" value="Genomic_DNA"/>
</dbReference>
<accession>A0A1Q8EN53</accession>
<dbReference type="InterPro" id="IPR010752">
    <property type="entry name" value="DUF1329"/>
</dbReference>
<dbReference type="Gene3D" id="2.50.20.10">
    <property type="entry name" value="Lipoprotein localisation LolA/LolB/LppX"/>
    <property type="match status" value="1"/>
</dbReference>
<dbReference type="OrthoDB" id="6751304at2"/>
<feature type="signal peptide" evidence="1">
    <location>
        <begin position="1"/>
        <end position="28"/>
    </location>
</feature>
<reference evidence="2 3" key="1">
    <citation type="submission" date="2016-12" db="EMBL/GenBank/DDBJ databases">
        <authorList>
            <person name="Song W.-J."/>
            <person name="Kurnit D.M."/>
        </authorList>
    </citation>
    <scope>NUCLEOTIDE SEQUENCE [LARGE SCALE GENOMIC DNA]</scope>
    <source>
        <strain evidence="2 3">PCL1601</strain>
    </source>
</reference>
<name>A0A1Q8EN53_9PSED</name>
<dbReference type="AlphaFoldDB" id="A0A1Q8EN53"/>
<evidence type="ECO:0000256" key="1">
    <source>
        <dbReference type="SAM" id="SignalP"/>
    </source>
</evidence>
<proteinExistence type="predicted"/>
<evidence type="ECO:0000313" key="3">
    <source>
        <dbReference type="Proteomes" id="UP000185578"/>
    </source>
</evidence>
<evidence type="ECO:0000313" key="2">
    <source>
        <dbReference type="EMBL" id="OLF53201.1"/>
    </source>
</evidence>
<sequence length="452" mass="51208">MKTIKTCRIPRTLAIAVALLVGGNDAFAKLTEAEAARLGNDLTPVGAEKAGNADGSIPAWQGGLTSPPAGWKPEQGYIDPFVQDKPQFTITAANADQYKDKLTPGTLALLKKYDNFKMPIYQTRRTAALPAEVTAKAKAQSTQVELQGFGLSNLNGSNIPFPIPKNGQEAIWNHLVRYLGGGFDRTYHWFPVRSGGEFYKVGFRENRVFDQNMDRSVDNHLFSFLGYFLEPATLQGTVYLVREPVDQVKEARSAWIYNAGARRVRRAPDLAYDNISDGTESMRVTDQYDGYNGAPDRYDWKLVGKREMYVPYNDYKLSDKSLKYENILHKGTVNADLMRYELHRTWVVEGTLKAGQKHIYGKRVMYLDEDSWTLLIEDAYDTRGQLWRIGVHPLIQFYDVGVPWYRANIWHDLSNGNYMASGLDNEVKQPWKFGIKGRQAEFQPDALRRAGH</sequence>
<keyword evidence="2" id="KW-0449">Lipoprotein</keyword>
<keyword evidence="1" id="KW-0732">Signal</keyword>
<organism evidence="2 3">
    <name type="scientific">Pseudomonas chlororaphis</name>
    <dbReference type="NCBI Taxonomy" id="587753"/>
    <lineage>
        <taxon>Bacteria</taxon>
        <taxon>Pseudomonadati</taxon>
        <taxon>Pseudomonadota</taxon>
        <taxon>Gammaproteobacteria</taxon>
        <taxon>Pseudomonadales</taxon>
        <taxon>Pseudomonadaceae</taxon>
        <taxon>Pseudomonas</taxon>
    </lineage>
</organism>
<dbReference type="RefSeq" id="WP_075120507.1">
    <property type="nucleotide sequence ID" value="NZ_MSCT01000016.1"/>
</dbReference>
<protein>
    <submittedName>
        <fullName evidence="2">Outer membrane lipoprotein-sorting protein</fullName>
    </submittedName>
</protein>
<dbReference type="CDD" id="cd16329">
    <property type="entry name" value="LolA_like"/>
    <property type="match status" value="1"/>
</dbReference>